<dbReference type="NCBIfam" id="TIGR01554">
    <property type="entry name" value="major_cap_HK97"/>
    <property type="match status" value="1"/>
</dbReference>
<dbReference type="EMBL" id="JAHVJA010000001">
    <property type="protein sequence ID" value="MBY6138533.1"/>
    <property type="molecule type" value="Genomic_DNA"/>
</dbReference>
<dbReference type="InterPro" id="IPR024455">
    <property type="entry name" value="Phage_capsid"/>
</dbReference>
<dbReference type="SUPFAM" id="SSF56563">
    <property type="entry name" value="Major capsid protein gp5"/>
    <property type="match status" value="1"/>
</dbReference>
<keyword evidence="5" id="KW-1185">Reference proteome</keyword>
<gene>
    <name evidence="4" type="ORF">KUV26_03715</name>
</gene>
<comment type="subcellular location">
    <subcellularLocation>
        <location evidence="1">Virion</location>
    </subcellularLocation>
</comment>
<name>A0ABS7NBH1_9RHOB</name>
<evidence type="ECO:0000313" key="5">
    <source>
        <dbReference type="Proteomes" id="UP000766629"/>
    </source>
</evidence>
<evidence type="ECO:0000256" key="1">
    <source>
        <dbReference type="ARBA" id="ARBA00004328"/>
    </source>
</evidence>
<protein>
    <submittedName>
        <fullName evidence="4">Phage major capsid protein</fullName>
    </submittedName>
</protein>
<dbReference type="Gene3D" id="3.30.2320.10">
    <property type="entry name" value="hypothetical protein PF0899 domain"/>
    <property type="match status" value="1"/>
</dbReference>
<evidence type="ECO:0000256" key="2">
    <source>
        <dbReference type="SAM" id="SignalP"/>
    </source>
</evidence>
<dbReference type="Gene3D" id="3.30.2400.10">
    <property type="entry name" value="Major capsid protein gp5"/>
    <property type="match status" value="1"/>
</dbReference>
<evidence type="ECO:0000259" key="3">
    <source>
        <dbReference type="Pfam" id="PF05065"/>
    </source>
</evidence>
<dbReference type="RefSeq" id="WP_222507346.1">
    <property type="nucleotide sequence ID" value="NZ_JAHVJA010000001.1"/>
</dbReference>
<evidence type="ECO:0000313" key="4">
    <source>
        <dbReference type="EMBL" id="MBY6138533.1"/>
    </source>
</evidence>
<dbReference type="InterPro" id="IPR054612">
    <property type="entry name" value="Phage_capsid-like_C"/>
</dbReference>
<accession>A0ABS7NBH1</accession>
<feature type="domain" description="Phage capsid-like C-terminal" evidence="3">
    <location>
        <begin position="177"/>
        <end position="437"/>
    </location>
</feature>
<proteinExistence type="predicted"/>
<keyword evidence="2" id="KW-0732">Signal</keyword>
<organism evidence="4 5">
    <name type="scientific">Leisingera daeponensis</name>
    <dbReference type="NCBI Taxonomy" id="405746"/>
    <lineage>
        <taxon>Bacteria</taxon>
        <taxon>Pseudomonadati</taxon>
        <taxon>Pseudomonadota</taxon>
        <taxon>Alphaproteobacteria</taxon>
        <taxon>Rhodobacterales</taxon>
        <taxon>Roseobacteraceae</taxon>
        <taxon>Leisingera</taxon>
    </lineage>
</organism>
<feature type="chain" id="PRO_5047016717" evidence="2">
    <location>
        <begin position="18"/>
        <end position="440"/>
    </location>
</feature>
<feature type="signal peptide" evidence="2">
    <location>
        <begin position="1"/>
        <end position="17"/>
    </location>
</feature>
<reference evidence="4 5" key="1">
    <citation type="submission" date="2021-06" db="EMBL/GenBank/DDBJ databases">
        <title>50 bacteria genomes isolated from Dapeng, Shenzhen, China.</title>
        <authorList>
            <person name="Zheng W."/>
            <person name="Yu S."/>
            <person name="Huang Y."/>
        </authorList>
    </citation>
    <scope>NUCLEOTIDE SEQUENCE [LARGE SCALE GENOMIC DNA]</scope>
    <source>
        <strain evidence="4 5">DP1N14-2</strain>
    </source>
</reference>
<dbReference type="Proteomes" id="UP000766629">
    <property type="component" value="Unassembled WGS sequence"/>
</dbReference>
<dbReference type="Pfam" id="PF05065">
    <property type="entry name" value="Phage_capsid"/>
    <property type="match status" value="1"/>
</dbReference>
<comment type="caution">
    <text evidence="4">The sequence shown here is derived from an EMBL/GenBank/DDBJ whole genome shotgun (WGS) entry which is preliminary data.</text>
</comment>
<sequence length="440" mass="46690">MKKLHMPAISVAALAAAAPQNVVLFGGVRADASADPEKLLAEVSQKLGQLNGEVKQTAENALAEAKKAGEVSQETKNLADKLLTAQNTLKQTADKITEQLEGQDAKILEVSQVLASGGVGGGAEARMTMGQAALAEGGEQIKAFLESGARGNLRIPVSNAITTADGSGGGLIYHEEERAPVSMARRRLRIVSLLSRGRTGSDLVKYRKQTLRTDATAAIAEGGTYPASAFGWTKAQAQVKKIGAVTNITEETMADADLLQSEIDVDLRYGLDLEEEKQILAGDGVGENLHGLIPNATAFAAAAGLPNQTRIDRLRLAVLQVVLADYIPTAFVLNPLDWAAIDLLKDSAGRFVFGNPGAQSTPVLWGKDVVESNTMSANEWLAGDLEMAATYYDRSDAEVIISSEHDQNFVEDMLTMKARKRAALAIKRAAAMVTGDFTFA</sequence>